<name>A0A392WKI4_9FABA</name>
<feature type="non-terminal residue" evidence="1">
    <location>
        <position position="1"/>
    </location>
</feature>
<evidence type="ECO:0000313" key="1">
    <source>
        <dbReference type="EMBL" id="MCI97940.1"/>
    </source>
</evidence>
<evidence type="ECO:0000313" key="2">
    <source>
        <dbReference type="Proteomes" id="UP000265520"/>
    </source>
</evidence>
<sequence>VEDEDEQLYAFLGDGVEDILPANIVSLRRNSATGNFSPFLASRDSHEYAKDSVTRKLSS</sequence>
<dbReference type="Proteomes" id="UP000265520">
    <property type="component" value="Unassembled WGS sequence"/>
</dbReference>
<accession>A0A392WKI4</accession>
<proteinExistence type="predicted"/>
<dbReference type="EMBL" id="LXQA011459075">
    <property type="protein sequence ID" value="MCI97940.1"/>
    <property type="molecule type" value="Genomic_DNA"/>
</dbReference>
<dbReference type="AlphaFoldDB" id="A0A392WKI4"/>
<comment type="caution">
    <text evidence="1">The sequence shown here is derived from an EMBL/GenBank/DDBJ whole genome shotgun (WGS) entry which is preliminary data.</text>
</comment>
<organism evidence="1 2">
    <name type="scientific">Trifolium medium</name>
    <dbReference type="NCBI Taxonomy" id="97028"/>
    <lineage>
        <taxon>Eukaryota</taxon>
        <taxon>Viridiplantae</taxon>
        <taxon>Streptophyta</taxon>
        <taxon>Embryophyta</taxon>
        <taxon>Tracheophyta</taxon>
        <taxon>Spermatophyta</taxon>
        <taxon>Magnoliopsida</taxon>
        <taxon>eudicotyledons</taxon>
        <taxon>Gunneridae</taxon>
        <taxon>Pentapetalae</taxon>
        <taxon>rosids</taxon>
        <taxon>fabids</taxon>
        <taxon>Fabales</taxon>
        <taxon>Fabaceae</taxon>
        <taxon>Papilionoideae</taxon>
        <taxon>50 kb inversion clade</taxon>
        <taxon>NPAAA clade</taxon>
        <taxon>Hologalegina</taxon>
        <taxon>IRL clade</taxon>
        <taxon>Trifolieae</taxon>
        <taxon>Trifolium</taxon>
    </lineage>
</organism>
<keyword evidence="2" id="KW-1185">Reference proteome</keyword>
<reference evidence="1 2" key="1">
    <citation type="journal article" date="2018" name="Front. Plant Sci.">
        <title>Red Clover (Trifolium pratense) and Zigzag Clover (T. medium) - A Picture of Genomic Similarities and Differences.</title>
        <authorList>
            <person name="Dluhosova J."/>
            <person name="Istvanek J."/>
            <person name="Nedelnik J."/>
            <person name="Repkova J."/>
        </authorList>
    </citation>
    <scope>NUCLEOTIDE SEQUENCE [LARGE SCALE GENOMIC DNA]</scope>
    <source>
        <strain evidence="2">cv. 10/8</strain>
        <tissue evidence="1">Leaf</tissue>
    </source>
</reference>
<protein>
    <submittedName>
        <fullName evidence="1">Uncharacterized protein</fullName>
    </submittedName>
</protein>